<dbReference type="RefSeq" id="WP_014255311.1">
    <property type="nucleotide sequence ID" value="NC_016627.1"/>
</dbReference>
<dbReference type="KEGG" id="ccl:Clocl_2138"/>
<dbReference type="InterPro" id="IPR049939">
    <property type="entry name" value="NifE-like"/>
</dbReference>
<dbReference type="SUPFAM" id="SSF53807">
    <property type="entry name" value="Helical backbone' metal receptor"/>
    <property type="match status" value="1"/>
</dbReference>
<dbReference type="GO" id="GO:0016491">
    <property type="term" value="F:oxidoreductase activity"/>
    <property type="evidence" value="ECO:0007669"/>
    <property type="project" value="InterPro"/>
</dbReference>
<dbReference type="Pfam" id="PF00148">
    <property type="entry name" value="Oxidored_nitro"/>
    <property type="match status" value="1"/>
</dbReference>
<sequence precursor="true">MPQVVEQIRHVCMLGAFESVLAIKRAVPIIHAGPGCGAKLWTTLGMQNGCQGSGYVGGHAIPCTNASEQEVVFGGSNRLREVISNTFNVIDGDLFVVMTGCTSDIVGDDVGEITRKFQRQGKPIVYIESGGFKGSNLEGHELVIDAIIDQYLKPAKEVEKGLVNIWSVVPYQNTFWSGDIEQLKGLISSIGLKPNVIFGYDGGIEALNKVPKAQFNLLISPWVGLKNVKKLEEKFGTPYLHYPALPIGPTETARFLRTVAEFSGISSSVVEEIIQRQEERYYYYLERAADNILETRLLPRRFVTIADSIYALGISRFLTNDLGLIPEKQFITDGTPIEYQNSVAAEFENFTDNIVAETVFTNDGGFVEEELRKIKFRSRPLILGSGWERVVSKDIKGYHLSVATPICDHMVLSKSYVGYDGGLHLTEDIYSVVLDDFQ</sequence>
<name>G8LWR4_ACECE</name>
<dbReference type="EMBL" id="CP003065">
    <property type="protein sequence ID" value="AEV68732.1"/>
    <property type="molecule type" value="Genomic_DNA"/>
</dbReference>
<dbReference type="PANTHER" id="PTHR42956:SF1">
    <property type="entry name" value="NITROGENASE IRON-MOLYBDENUM COFACTOR BIOSYNTHESIS PROTEIN NIFE"/>
    <property type="match status" value="1"/>
</dbReference>
<dbReference type="Proteomes" id="UP000005435">
    <property type="component" value="Chromosome"/>
</dbReference>
<dbReference type="Gene3D" id="3.40.50.1980">
    <property type="entry name" value="Nitrogenase molybdenum iron protein domain"/>
    <property type="match status" value="3"/>
</dbReference>
<evidence type="ECO:0000313" key="3">
    <source>
        <dbReference type="Proteomes" id="UP000005435"/>
    </source>
</evidence>
<dbReference type="OrthoDB" id="9802175at2"/>
<dbReference type="InterPro" id="IPR000510">
    <property type="entry name" value="Nase/OxRdtase_comp1"/>
</dbReference>
<dbReference type="AlphaFoldDB" id="G8LWR4"/>
<dbReference type="PANTHER" id="PTHR42956">
    <property type="entry name" value="NITROGENASE IRON-MOLYBDENUM COFACTOR BIOSYNTHESIS PROTEIN NIFE"/>
    <property type="match status" value="1"/>
</dbReference>
<organism evidence="2 3">
    <name type="scientific">Acetivibrio clariflavus (strain DSM 19732 / NBRC 101661 / EBR45)</name>
    <name type="common">Clostridium clariflavum</name>
    <dbReference type="NCBI Taxonomy" id="720554"/>
    <lineage>
        <taxon>Bacteria</taxon>
        <taxon>Bacillati</taxon>
        <taxon>Bacillota</taxon>
        <taxon>Clostridia</taxon>
        <taxon>Eubacteriales</taxon>
        <taxon>Oscillospiraceae</taxon>
        <taxon>Acetivibrio</taxon>
    </lineage>
</organism>
<keyword evidence="3" id="KW-1185">Reference proteome</keyword>
<accession>G8LWR4</accession>
<feature type="domain" description="Nitrogenase/oxidoreductase component 1" evidence="1">
    <location>
        <begin position="13"/>
        <end position="433"/>
    </location>
</feature>
<gene>
    <name evidence="2" type="ordered locus">Clocl_2138</name>
</gene>
<evidence type="ECO:0000259" key="1">
    <source>
        <dbReference type="Pfam" id="PF00148"/>
    </source>
</evidence>
<protein>
    <submittedName>
        <fullName evidence="2">Nitrogenase molybdenum-iron protein, alpha and beta chains</fullName>
    </submittedName>
</protein>
<dbReference type="STRING" id="720554.Clocl_2138"/>
<reference evidence="2 3" key="2">
    <citation type="journal article" date="2012" name="Stand. Genomic Sci.">
        <title>Complete Genome Sequence of Clostridium clariflavum DSM 19732.</title>
        <authorList>
            <person name="Izquierdo J.A."/>
            <person name="Goodwin L."/>
            <person name="Davenport K.W."/>
            <person name="Teshima H."/>
            <person name="Bruce D."/>
            <person name="Detter C."/>
            <person name="Tapia R."/>
            <person name="Han S."/>
            <person name="Land M."/>
            <person name="Hauser L."/>
            <person name="Jeffries C.D."/>
            <person name="Han J."/>
            <person name="Pitluck S."/>
            <person name="Nolan M."/>
            <person name="Chen A."/>
            <person name="Huntemann M."/>
            <person name="Mavromatis K."/>
            <person name="Mikhailova N."/>
            <person name="Liolios K."/>
            <person name="Woyke T."/>
            <person name="Lynd L.R."/>
        </authorList>
    </citation>
    <scope>NUCLEOTIDE SEQUENCE [LARGE SCALE GENOMIC DNA]</scope>
    <source>
        <strain evidence="3">DSM 19732 / NBRC 101661 / EBR45</strain>
    </source>
</reference>
<evidence type="ECO:0000313" key="2">
    <source>
        <dbReference type="EMBL" id="AEV68732.1"/>
    </source>
</evidence>
<reference evidence="3" key="1">
    <citation type="submission" date="2011-12" db="EMBL/GenBank/DDBJ databases">
        <title>Complete sequence of Clostridium clariflavum DSM 19732.</title>
        <authorList>
            <consortium name="US DOE Joint Genome Institute"/>
            <person name="Lucas S."/>
            <person name="Han J."/>
            <person name="Lapidus A."/>
            <person name="Cheng J.-F."/>
            <person name="Goodwin L."/>
            <person name="Pitluck S."/>
            <person name="Peters L."/>
            <person name="Teshima H."/>
            <person name="Detter J.C."/>
            <person name="Han C."/>
            <person name="Tapia R."/>
            <person name="Land M."/>
            <person name="Hauser L."/>
            <person name="Kyrpides N."/>
            <person name="Ivanova N."/>
            <person name="Pagani I."/>
            <person name="Kitzmiller T."/>
            <person name="Lynd L."/>
            <person name="Izquierdo J."/>
            <person name="Woyke T."/>
        </authorList>
    </citation>
    <scope>NUCLEOTIDE SEQUENCE [LARGE SCALE GENOMIC DNA]</scope>
    <source>
        <strain evidence="3">DSM 19732 / NBRC 101661 / EBR45</strain>
    </source>
</reference>
<dbReference type="eggNOG" id="COG2710">
    <property type="taxonomic scope" value="Bacteria"/>
</dbReference>
<proteinExistence type="predicted"/>
<dbReference type="HOGENOM" id="CLU_025876_4_0_9"/>